<protein>
    <submittedName>
        <fullName evidence="1">Uncharacterized protein</fullName>
    </submittedName>
</protein>
<dbReference type="EMBL" id="GBRH01172587">
    <property type="protein sequence ID" value="JAE25309.1"/>
    <property type="molecule type" value="Transcribed_RNA"/>
</dbReference>
<accession>A0A0A9SBN1</accession>
<proteinExistence type="predicted"/>
<reference evidence="1" key="2">
    <citation type="journal article" date="2015" name="Data Brief">
        <title>Shoot transcriptome of the giant reed, Arundo donax.</title>
        <authorList>
            <person name="Barrero R.A."/>
            <person name="Guerrero F.D."/>
            <person name="Moolhuijzen P."/>
            <person name="Goolsby J.A."/>
            <person name="Tidwell J."/>
            <person name="Bellgard S.E."/>
            <person name="Bellgard M.I."/>
        </authorList>
    </citation>
    <scope>NUCLEOTIDE SEQUENCE</scope>
    <source>
        <tissue evidence="1">Shoot tissue taken approximately 20 cm above the soil surface</tissue>
    </source>
</reference>
<reference evidence="1" key="1">
    <citation type="submission" date="2014-09" db="EMBL/GenBank/DDBJ databases">
        <authorList>
            <person name="Magalhaes I.L.F."/>
            <person name="Oliveira U."/>
            <person name="Santos F.R."/>
            <person name="Vidigal T.H.D.A."/>
            <person name="Brescovit A.D."/>
            <person name="Santos A.J."/>
        </authorList>
    </citation>
    <scope>NUCLEOTIDE SEQUENCE</scope>
    <source>
        <tissue evidence="1">Shoot tissue taken approximately 20 cm above the soil surface</tissue>
    </source>
</reference>
<sequence length="37" mass="4183">MLQTLCFCGASHQRPGFLCSRTLGRWSQSVSCLMTLY</sequence>
<dbReference type="AlphaFoldDB" id="A0A0A9SBN1"/>
<organism evidence="1">
    <name type="scientific">Arundo donax</name>
    <name type="common">Giant reed</name>
    <name type="synonym">Donax arundinaceus</name>
    <dbReference type="NCBI Taxonomy" id="35708"/>
    <lineage>
        <taxon>Eukaryota</taxon>
        <taxon>Viridiplantae</taxon>
        <taxon>Streptophyta</taxon>
        <taxon>Embryophyta</taxon>
        <taxon>Tracheophyta</taxon>
        <taxon>Spermatophyta</taxon>
        <taxon>Magnoliopsida</taxon>
        <taxon>Liliopsida</taxon>
        <taxon>Poales</taxon>
        <taxon>Poaceae</taxon>
        <taxon>PACMAD clade</taxon>
        <taxon>Arundinoideae</taxon>
        <taxon>Arundineae</taxon>
        <taxon>Arundo</taxon>
    </lineage>
</organism>
<name>A0A0A9SBN1_ARUDO</name>
<evidence type="ECO:0000313" key="1">
    <source>
        <dbReference type="EMBL" id="JAE25309.1"/>
    </source>
</evidence>